<feature type="chain" id="PRO_5032559097" evidence="2">
    <location>
        <begin position="21"/>
        <end position="971"/>
    </location>
</feature>
<sequence>MRAAGLLLLGALLLAAAAGAGEAPRVPLRVGSHADHGRLVFDFPSQVPYRIEQAEGRVTIRFGAPATLDLSAARRPPRNVLGIEAEGEGVLIRTAPGATLRHFRLGNRIVLDLRDAAAERAAPPAARQAPQPAREPAAPARASPAAASPAPAAAEGAPPTESPAGPGGRAAPSEAAPTTPATDAPRTAPAEGPAAPLAPPPTAREALQALPAAGEPAIRLLPGEAGLAIQAGAEAGLAIFRRGDWIHVVIDRPLPGEAALPRGHPVFGGLEARPAGEATALRLPIAAPARLAARREGEAWILAATREEATPEPATLRLIAEEGPPPRLLFEGGAAGGVVTLLDPETQEALLVGTMRAPGPAVAVGRRLPEFEVLPTMLGAAVVARSDRVAMRAVAGGRLALAAGAGEGLAIGGFTGREPLPAALAMTRVLDLPSGSVPVLLERLRVALTAVNAAAPLARGPSRRDAAETLLALGMPQEAQAMAALAFQEDPLAREDPRLLLAHGIGALLAGRVQEARGIADPRLPAADEVTLWRALLALARGEPAGPSLQAAAPLLLDYPDALRERVLPLALEALFGAGEATAAARLLDAAGDAPGLDLARAMRLEAEGRAAEALAGYDALAQGRDRRQRAIAMRRAAELRLARGMLDAAGAARALDEALFAWRGGAEEIALRRRIARLRREGGDALGAFAMLDEAARLFPEEAAALREERGAAFADALETAPPLAAATLFDAHPDLLPAGPRGEAAVLLLADRLAALDLPERAAALLRRAAGAAASPAARAAIGARLAAIRAAEGDAAGTLSALDATEAEGLDPALAARRDGLRARALARRGARAEAEAIAARMGAEGAALRAELRAEAQDWAGAAAAMAEHLAATLPPAPAPLSPEQRVALARAAAYAALAGDEQALAALREAHGPRMAEGPLAEAFGVLTADPLRGLTDLPRLGRELGMLRVLPARLEALRTGVQVAR</sequence>
<reference evidence="3 4" key="1">
    <citation type="submission" date="2020-08" db="EMBL/GenBank/DDBJ databases">
        <title>Genomic Encyclopedia of Type Strains, Phase IV (KMG-IV): sequencing the most valuable type-strain genomes for metagenomic binning, comparative biology and taxonomic classification.</title>
        <authorList>
            <person name="Goeker M."/>
        </authorList>
    </citation>
    <scope>NUCLEOTIDE SEQUENCE [LARGE SCALE GENOMIC DNA]</scope>
    <source>
        <strain evidence="3 4">DSM 25895</strain>
    </source>
</reference>
<feature type="signal peptide" evidence="2">
    <location>
        <begin position="1"/>
        <end position="20"/>
    </location>
</feature>
<accession>A0A840XT45</accession>
<feature type="region of interest" description="Disordered" evidence="1">
    <location>
        <begin position="121"/>
        <end position="201"/>
    </location>
</feature>
<gene>
    <name evidence="3" type="ORF">FHS88_004019</name>
</gene>
<evidence type="ECO:0000256" key="1">
    <source>
        <dbReference type="SAM" id="MobiDB-lite"/>
    </source>
</evidence>
<comment type="caution">
    <text evidence="3">The sequence shown here is derived from an EMBL/GenBank/DDBJ whole genome shotgun (WGS) entry which is preliminary data.</text>
</comment>
<feature type="compositionally biased region" description="Low complexity" evidence="1">
    <location>
        <begin position="121"/>
        <end position="195"/>
    </location>
</feature>
<dbReference type="RefSeq" id="WP_184487237.1">
    <property type="nucleotide sequence ID" value="NZ_JACIJE010000020.1"/>
</dbReference>
<dbReference type="EMBL" id="JACIJE010000020">
    <property type="protein sequence ID" value="MBB5691858.1"/>
    <property type="molecule type" value="Genomic_DNA"/>
</dbReference>
<keyword evidence="2" id="KW-0732">Signal</keyword>
<dbReference type="Proteomes" id="UP000562254">
    <property type="component" value="Unassembled WGS sequence"/>
</dbReference>
<name>A0A840XT45_9PROT</name>
<organism evidence="3 4">
    <name type="scientific">Neoroseomonas alkaliterrae</name>
    <dbReference type="NCBI Taxonomy" id="1452450"/>
    <lineage>
        <taxon>Bacteria</taxon>
        <taxon>Pseudomonadati</taxon>
        <taxon>Pseudomonadota</taxon>
        <taxon>Alphaproteobacteria</taxon>
        <taxon>Acetobacterales</taxon>
        <taxon>Acetobacteraceae</taxon>
        <taxon>Neoroseomonas</taxon>
    </lineage>
</organism>
<protein>
    <submittedName>
        <fullName evidence="3">Uncharacterized protein</fullName>
    </submittedName>
</protein>
<dbReference type="AlphaFoldDB" id="A0A840XT45"/>
<evidence type="ECO:0000313" key="3">
    <source>
        <dbReference type="EMBL" id="MBB5691858.1"/>
    </source>
</evidence>
<keyword evidence="4" id="KW-1185">Reference proteome</keyword>
<evidence type="ECO:0000313" key="4">
    <source>
        <dbReference type="Proteomes" id="UP000562254"/>
    </source>
</evidence>
<evidence type="ECO:0000256" key="2">
    <source>
        <dbReference type="SAM" id="SignalP"/>
    </source>
</evidence>
<proteinExistence type="predicted"/>